<dbReference type="GO" id="GO:0006260">
    <property type="term" value="P:DNA replication"/>
    <property type="evidence" value="ECO:0007669"/>
    <property type="project" value="UniProtKB-KW"/>
</dbReference>
<dbReference type="AlphaFoldDB" id="A0A073KE41"/>
<evidence type="ECO:0000256" key="7">
    <source>
        <dbReference type="ARBA" id="ARBA00023125"/>
    </source>
</evidence>
<dbReference type="PROSITE" id="PS51199">
    <property type="entry name" value="SF4_HELICASE"/>
    <property type="match status" value="1"/>
</dbReference>
<dbReference type="eggNOG" id="COG0305">
    <property type="taxonomic scope" value="Bacteria"/>
</dbReference>
<dbReference type="Gene3D" id="1.10.860.10">
    <property type="entry name" value="DNAb Helicase, Chain A"/>
    <property type="match status" value="1"/>
</dbReference>
<dbReference type="PANTHER" id="PTHR30153">
    <property type="entry name" value="REPLICATIVE DNA HELICASE DNAB"/>
    <property type="match status" value="1"/>
</dbReference>
<keyword evidence="8" id="KW-0413">Isomerase</keyword>
<dbReference type="GO" id="GO:0016787">
    <property type="term" value="F:hydrolase activity"/>
    <property type="evidence" value="ECO:0007669"/>
    <property type="project" value="UniProtKB-KW"/>
</dbReference>
<organism evidence="12 13">
    <name type="scientific">Bacillus gaemokensis</name>
    <dbReference type="NCBI Taxonomy" id="574375"/>
    <lineage>
        <taxon>Bacteria</taxon>
        <taxon>Bacillati</taxon>
        <taxon>Bacillota</taxon>
        <taxon>Bacilli</taxon>
        <taxon>Bacillales</taxon>
        <taxon>Bacillaceae</taxon>
        <taxon>Bacillus</taxon>
        <taxon>Bacillus cereus group</taxon>
    </lineage>
</organism>
<dbReference type="EC" id="5.6.2.3" evidence="9"/>
<keyword evidence="6" id="KW-0067">ATP-binding</keyword>
<dbReference type="GO" id="GO:0005524">
    <property type="term" value="F:ATP binding"/>
    <property type="evidence" value="ECO:0007669"/>
    <property type="project" value="UniProtKB-KW"/>
</dbReference>
<accession>A0A073KE41</accession>
<keyword evidence="2" id="KW-0235">DNA replication</keyword>
<dbReference type="InterPro" id="IPR016136">
    <property type="entry name" value="DNA_helicase_N/primase_C"/>
</dbReference>
<comment type="caution">
    <text evidence="12">The sequence shown here is derived from an EMBL/GenBank/DDBJ whole genome shotgun (WGS) entry which is preliminary data.</text>
</comment>
<feature type="domain" description="SF4 helicase" evidence="11">
    <location>
        <begin position="164"/>
        <end position="435"/>
    </location>
</feature>
<evidence type="ECO:0000313" key="13">
    <source>
        <dbReference type="Proteomes" id="UP000027778"/>
    </source>
</evidence>
<comment type="catalytic activity">
    <reaction evidence="10">
        <text>ATP + H2O = ADP + phosphate + H(+)</text>
        <dbReference type="Rhea" id="RHEA:13065"/>
        <dbReference type="ChEBI" id="CHEBI:15377"/>
        <dbReference type="ChEBI" id="CHEBI:15378"/>
        <dbReference type="ChEBI" id="CHEBI:30616"/>
        <dbReference type="ChEBI" id="CHEBI:43474"/>
        <dbReference type="ChEBI" id="CHEBI:456216"/>
        <dbReference type="EC" id="5.6.2.3"/>
    </reaction>
</comment>
<evidence type="ECO:0000256" key="9">
    <source>
        <dbReference type="ARBA" id="ARBA00044969"/>
    </source>
</evidence>
<dbReference type="SUPFAM" id="SSF52540">
    <property type="entry name" value="P-loop containing nucleoside triphosphate hydrolases"/>
    <property type="match status" value="1"/>
</dbReference>
<dbReference type="InterPro" id="IPR027417">
    <property type="entry name" value="P-loop_NTPase"/>
</dbReference>
<evidence type="ECO:0000256" key="3">
    <source>
        <dbReference type="ARBA" id="ARBA00022741"/>
    </source>
</evidence>
<dbReference type="RefSeq" id="WP_033674091.1">
    <property type="nucleotide sequence ID" value="NZ_JOTM01000005.1"/>
</dbReference>
<dbReference type="Proteomes" id="UP000027778">
    <property type="component" value="Unassembled WGS sequence"/>
</dbReference>
<dbReference type="Pfam" id="PF00772">
    <property type="entry name" value="DnaB"/>
    <property type="match status" value="1"/>
</dbReference>
<dbReference type="InterPro" id="IPR007693">
    <property type="entry name" value="DNA_helicase_DnaB-like_N"/>
</dbReference>
<evidence type="ECO:0000259" key="11">
    <source>
        <dbReference type="PROSITE" id="PS51199"/>
    </source>
</evidence>
<dbReference type="GO" id="GO:0003677">
    <property type="term" value="F:DNA binding"/>
    <property type="evidence" value="ECO:0007669"/>
    <property type="project" value="UniProtKB-KW"/>
</dbReference>
<dbReference type="STRING" id="574375.AZF08_09130"/>
<evidence type="ECO:0000256" key="8">
    <source>
        <dbReference type="ARBA" id="ARBA00023235"/>
    </source>
</evidence>
<evidence type="ECO:0000256" key="2">
    <source>
        <dbReference type="ARBA" id="ARBA00022705"/>
    </source>
</evidence>
<evidence type="ECO:0000313" key="12">
    <source>
        <dbReference type="EMBL" id="KEK24727.1"/>
    </source>
</evidence>
<keyword evidence="4" id="KW-0378">Hydrolase</keyword>
<evidence type="ECO:0000256" key="4">
    <source>
        <dbReference type="ARBA" id="ARBA00022801"/>
    </source>
</evidence>
<keyword evidence="7" id="KW-0238">DNA-binding</keyword>
<dbReference type="OrthoDB" id="9773982at2"/>
<evidence type="ECO:0000256" key="1">
    <source>
        <dbReference type="ARBA" id="ARBA00008428"/>
    </source>
</evidence>
<keyword evidence="5 12" id="KW-0347">Helicase</keyword>
<comment type="similarity">
    <text evidence="1">Belongs to the helicase family. DnaB subfamily.</text>
</comment>
<evidence type="ECO:0000256" key="10">
    <source>
        <dbReference type="ARBA" id="ARBA00048954"/>
    </source>
</evidence>
<sequence>MDKYQVHYENECCSLGMMIHDNGLIDETRLKQKHYLNIYNKNLFKIMKELRCDEKPVDMVSLSQVGKEKMAMFGGINTLSNLYELGVFNYNFKYTEERMIEFVAIEEALHTVEEFKDKSKFTHSFKQLNTLISKINNVQVTTIKSQPSFQEKLKKRILMHSQMPENGISGTPTGFNTLDKGLDGWQPSDLIIVAARPSVGKTAFVLETMRRGAHQSKDYMGTFFSCEMDENKIIDRWIAAEGKIPVATMNNPNKFFYGKQQYWEKYHKACGKLAELSINVRPEKNINQIRTVIRKIVKENPGKKHLFAIDHLGHIDVEESFQNNHLKFTYIMKQLKEIQREYSVPIILVAQLNRSIEGKQDKAPTMADIRESGSIEEIADLIIFPHRPAYFNREQQEEQEFHDVELIIAKNRNGFVATLPFQFVKKTNLYFDKGM</sequence>
<keyword evidence="3" id="KW-0547">Nucleotide-binding</keyword>
<dbReference type="GO" id="GO:0005829">
    <property type="term" value="C:cytosol"/>
    <property type="evidence" value="ECO:0007669"/>
    <property type="project" value="TreeGrafter"/>
</dbReference>
<dbReference type="InterPro" id="IPR036185">
    <property type="entry name" value="DNA_heli_DnaB-like_N_sf"/>
</dbReference>
<reference evidence="12 13" key="1">
    <citation type="submission" date="2014-06" db="EMBL/GenBank/DDBJ databases">
        <title>Draft genome sequence of Bacillus gaemokensis JCM 15801 (MCCC 1A00707).</title>
        <authorList>
            <person name="Lai Q."/>
            <person name="Liu Y."/>
            <person name="Shao Z."/>
        </authorList>
    </citation>
    <scope>NUCLEOTIDE SEQUENCE [LARGE SCALE GENOMIC DNA]</scope>
    <source>
        <strain evidence="12 13">JCM 15801</strain>
    </source>
</reference>
<name>A0A073KE41_9BACI</name>
<evidence type="ECO:0000256" key="6">
    <source>
        <dbReference type="ARBA" id="ARBA00022840"/>
    </source>
</evidence>
<dbReference type="SUPFAM" id="SSF48024">
    <property type="entry name" value="N-terminal domain of DnaB helicase"/>
    <property type="match status" value="1"/>
</dbReference>
<dbReference type="Gene3D" id="3.40.50.300">
    <property type="entry name" value="P-loop containing nucleotide triphosphate hydrolases"/>
    <property type="match status" value="1"/>
</dbReference>
<dbReference type="GO" id="GO:0043139">
    <property type="term" value="F:5'-3' DNA helicase activity"/>
    <property type="evidence" value="ECO:0007669"/>
    <property type="project" value="UniProtKB-EC"/>
</dbReference>
<gene>
    <name evidence="12" type="ORF">BAGA_24010</name>
</gene>
<protein>
    <recommendedName>
        <fullName evidence="9">DNA 5'-3' helicase</fullName>
        <ecNumber evidence="9">5.6.2.3</ecNumber>
    </recommendedName>
</protein>
<keyword evidence="13" id="KW-1185">Reference proteome</keyword>
<evidence type="ECO:0000256" key="5">
    <source>
        <dbReference type="ARBA" id="ARBA00022806"/>
    </source>
</evidence>
<dbReference type="Pfam" id="PF03796">
    <property type="entry name" value="DnaB_C"/>
    <property type="match status" value="1"/>
</dbReference>
<dbReference type="InterPro" id="IPR007694">
    <property type="entry name" value="DNA_helicase_DnaB-like_C"/>
</dbReference>
<dbReference type="EMBL" id="JOTM01000005">
    <property type="protein sequence ID" value="KEK24727.1"/>
    <property type="molecule type" value="Genomic_DNA"/>
</dbReference>
<proteinExistence type="inferred from homology"/>
<dbReference type="PANTHER" id="PTHR30153:SF2">
    <property type="entry name" value="REPLICATIVE DNA HELICASE"/>
    <property type="match status" value="1"/>
</dbReference>